<dbReference type="STRING" id="285351.SAMN04488035_1942"/>
<dbReference type="Gene3D" id="3.50.50.60">
    <property type="entry name" value="FAD/NAD(P)-binding domain"/>
    <property type="match status" value="1"/>
</dbReference>
<dbReference type="PANTHER" id="PTHR10668">
    <property type="entry name" value="PHYTOENE DEHYDROGENASE"/>
    <property type="match status" value="1"/>
</dbReference>
<evidence type="ECO:0000313" key="2">
    <source>
        <dbReference type="Proteomes" id="UP000198520"/>
    </source>
</evidence>
<proteinExistence type="predicted"/>
<reference evidence="2" key="1">
    <citation type="submission" date="2016-10" db="EMBL/GenBank/DDBJ databases">
        <authorList>
            <person name="Varghese N."/>
            <person name="Submissions S."/>
        </authorList>
    </citation>
    <scope>NUCLEOTIDE SEQUENCE [LARGE SCALE GENOMIC DNA]</scope>
    <source>
        <strain evidence="2">DSM 19083</strain>
    </source>
</reference>
<dbReference type="PANTHER" id="PTHR10668:SF105">
    <property type="entry name" value="DEHYDROGENASE-RELATED"/>
    <property type="match status" value="1"/>
</dbReference>
<protein>
    <submittedName>
        <fullName evidence="1">Phytoene dehydrogenase-related protein</fullName>
    </submittedName>
</protein>
<sequence>MRSSTQPDVVVVGSGPNGLAAAVTLARAGLDVEVLEAQPTPGGGARTAPLGLRGVVQRRPGASTDLIASLPHDLCSAVHPLGLASPFLREFDLGARGVDLAVPEISYAQPLVDGPHGRAAIAYRDLERTVDGLGVHGRAWRRTLAPLVAHADAVVELTLGDRRRLLLAGHRPGEWTPEASVTDLRGPDLWRTLQATAALGAGVLNRPTDGPAGALFAGVAVHSMSPIRGPVAGATGLLLATLGHSVGWPVPVGGSQAIADALLVDLEAHGGRVHTDRRVARRADLPPARDYVFDTAVPAVLASLGDELPAHVRAQLRRFRHGPGASTVTLVLDGPIPWADPDVARSGTVHVAGTADEIARAQAEIRAGRDPELPMVLLGDPVVVDPARERDGLRAVWTYAHVPSGSTTDMTERVIAQIERFAPGVRDRVVATRCIPAGRLPEHDEAMVGGDISLGAVTAWQMLARPQVAWDSHYLGEVRGGAGAYLGSSAALPGPGVHGMAGWAAARSLLTRRGISLPSIAPDAA</sequence>
<dbReference type="OrthoDB" id="833207at2"/>
<name>A0A1I2GSH2_9MICO</name>
<keyword evidence="2" id="KW-1185">Reference proteome</keyword>
<dbReference type="AlphaFoldDB" id="A0A1I2GSH2"/>
<dbReference type="SUPFAM" id="SSF51905">
    <property type="entry name" value="FAD/NAD(P)-binding domain"/>
    <property type="match status" value="1"/>
</dbReference>
<dbReference type="Pfam" id="PF13450">
    <property type="entry name" value="NAD_binding_8"/>
    <property type="match status" value="1"/>
</dbReference>
<evidence type="ECO:0000313" key="1">
    <source>
        <dbReference type="EMBL" id="SFF20133.1"/>
    </source>
</evidence>
<dbReference type="InterPro" id="IPR036188">
    <property type="entry name" value="FAD/NAD-bd_sf"/>
</dbReference>
<gene>
    <name evidence="1" type="ORF">SAMN04488035_1942</name>
</gene>
<accession>A0A1I2GSH2</accession>
<organism evidence="1 2">
    <name type="scientific">Flavimobilis marinus</name>
    <dbReference type="NCBI Taxonomy" id="285351"/>
    <lineage>
        <taxon>Bacteria</taxon>
        <taxon>Bacillati</taxon>
        <taxon>Actinomycetota</taxon>
        <taxon>Actinomycetes</taxon>
        <taxon>Micrococcales</taxon>
        <taxon>Jonesiaceae</taxon>
        <taxon>Flavimobilis</taxon>
    </lineage>
</organism>
<dbReference type="Proteomes" id="UP000198520">
    <property type="component" value="Unassembled WGS sequence"/>
</dbReference>
<dbReference type="EMBL" id="FONZ01000003">
    <property type="protein sequence ID" value="SFF20133.1"/>
    <property type="molecule type" value="Genomic_DNA"/>
</dbReference>
<dbReference type="RefSeq" id="WP_093377918.1">
    <property type="nucleotide sequence ID" value="NZ_BNAN01000003.1"/>
</dbReference>
<dbReference type="PRINTS" id="PR00419">
    <property type="entry name" value="ADXRDTASE"/>
</dbReference>